<comment type="caution">
    <text evidence="1">The sequence shown here is derived from an EMBL/GenBank/DDBJ whole genome shotgun (WGS) entry which is preliminary data.</text>
</comment>
<proteinExistence type="predicted"/>
<name>A0A2U1ASQ9_9BACT</name>
<accession>A0A2U1ASQ9</accession>
<dbReference type="AlphaFoldDB" id="A0A2U1ASQ9"/>
<evidence type="ECO:0000313" key="2">
    <source>
        <dbReference type="Proteomes" id="UP000245466"/>
    </source>
</evidence>
<organism evidence="1 2">
    <name type="scientific">Pontibacter virosus</name>
    <dbReference type="NCBI Taxonomy" id="1765052"/>
    <lineage>
        <taxon>Bacteria</taxon>
        <taxon>Pseudomonadati</taxon>
        <taxon>Bacteroidota</taxon>
        <taxon>Cytophagia</taxon>
        <taxon>Cytophagales</taxon>
        <taxon>Hymenobacteraceae</taxon>
        <taxon>Pontibacter</taxon>
    </lineage>
</organism>
<dbReference type="Proteomes" id="UP000245466">
    <property type="component" value="Unassembled WGS sequence"/>
</dbReference>
<dbReference type="EMBL" id="QEKI01000011">
    <property type="protein sequence ID" value="PVY39455.1"/>
    <property type="molecule type" value="Genomic_DNA"/>
</dbReference>
<evidence type="ECO:0000313" key="1">
    <source>
        <dbReference type="EMBL" id="PVY39455.1"/>
    </source>
</evidence>
<protein>
    <submittedName>
        <fullName evidence="1">Uncharacterized protein</fullName>
    </submittedName>
</protein>
<sequence>MLQHTFKRMSYIGHVVFEHSPWQIAFRFR</sequence>
<keyword evidence="2" id="KW-1185">Reference proteome</keyword>
<reference evidence="1 2" key="1">
    <citation type="submission" date="2018-04" db="EMBL/GenBank/DDBJ databases">
        <title>Genomic Encyclopedia of Type Strains, Phase IV (KMG-IV): sequencing the most valuable type-strain genomes for metagenomic binning, comparative biology and taxonomic classification.</title>
        <authorList>
            <person name="Goeker M."/>
        </authorList>
    </citation>
    <scope>NUCLEOTIDE SEQUENCE [LARGE SCALE GENOMIC DNA]</scope>
    <source>
        <strain evidence="1 2">DSM 100231</strain>
    </source>
</reference>
<gene>
    <name evidence="1" type="ORF">C8E01_11162</name>
</gene>